<dbReference type="PANTHER" id="PTHR22891">
    <property type="entry name" value="EUKARYOTIC TRANSLATION INITIATION FACTOR 2C"/>
    <property type="match status" value="1"/>
</dbReference>
<evidence type="ECO:0000259" key="2">
    <source>
        <dbReference type="Pfam" id="PF16488"/>
    </source>
</evidence>
<feature type="domain" description="Argonaute linker 2" evidence="2">
    <location>
        <begin position="271"/>
        <end position="310"/>
    </location>
</feature>
<dbReference type="Gene3D" id="3.40.50.2300">
    <property type="match status" value="1"/>
</dbReference>
<dbReference type="InterPro" id="IPR032473">
    <property type="entry name" value="Argonaute_Mid_dom"/>
</dbReference>
<keyword evidence="3" id="KW-1185">Reference proteome</keyword>
<reference evidence="3" key="1">
    <citation type="submission" date="2012-09" db="EMBL/GenBank/DDBJ databases">
        <authorList>
            <person name="Martin A.A."/>
        </authorList>
    </citation>
    <scope>NUCLEOTIDE SEQUENCE</scope>
</reference>
<name>A0A158P5T3_ANGCA</name>
<organism evidence="3 4">
    <name type="scientific">Angiostrongylus cantonensis</name>
    <name type="common">Rat lungworm</name>
    <dbReference type="NCBI Taxonomy" id="6313"/>
    <lineage>
        <taxon>Eukaryota</taxon>
        <taxon>Metazoa</taxon>
        <taxon>Ecdysozoa</taxon>
        <taxon>Nematoda</taxon>
        <taxon>Chromadorea</taxon>
        <taxon>Rhabditida</taxon>
        <taxon>Rhabditina</taxon>
        <taxon>Rhabditomorpha</taxon>
        <taxon>Strongyloidea</taxon>
        <taxon>Metastrongylidae</taxon>
        <taxon>Angiostrongylus</taxon>
    </lineage>
</organism>
<dbReference type="Pfam" id="PF16488">
    <property type="entry name" value="ArgoL2"/>
    <property type="match status" value="1"/>
</dbReference>
<evidence type="ECO:0000259" key="1">
    <source>
        <dbReference type="Pfam" id="PF16487"/>
    </source>
</evidence>
<protein>
    <submittedName>
        <fullName evidence="4">PAZ domain-containing protein</fullName>
    </submittedName>
</protein>
<evidence type="ECO:0000313" key="3">
    <source>
        <dbReference type="Proteomes" id="UP000035642"/>
    </source>
</evidence>
<sequence>MAELRRSHVNWSRALKRDSNQSHAGKPDERKPLGYPITLAVSLSLEGNLLVDYAHRHYWEMDQLEGAMTNLTLLNGTHRATGQSRLKFVAYGSTVQYLFDHQAFGFRDNELPELMDGKYAGIGLSKSVKVLEGDDGKCSPFVVADVTKSAFHADEQNLLEKISQMSIFFDYRTGTSNFSVQIASRPNIIKDILRLIKDLIREDKDIPNRRYPGLFTVSERHNPHTYYPVELLAVAPSQRVTQQQQTPSDVMALIKASATLPQQRLSQTRVMKNALKIAPGNSLLEAAGISVDKNFTKVVGRVLPSPTILYGGSSIAKVDCKWSWDRAKFLKPANLSNWAVCVTLTQNDFRRVQIKEFITRVEGRCQSHGMKVSPASEVFYLKHQTFDGLKEWYAEQKKKNRKYLLFITSDNIQQHVLLYSVFVNVNDSSHNHEVETLALPFSQLCFYCFGAISNYLPTGFRLQMQPNCI</sequence>
<accession>A0A158P5T3</accession>
<dbReference type="Pfam" id="PF16487">
    <property type="entry name" value="ArgoMid"/>
    <property type="match status" value="1"/>
</dbReference>
<proteinExistence type="predicted"/>
<dbReference type="InterPro" id="IPR036085">
    <property type="entry name" value="PAZ_dom_sf"/>
</dbReference>
<reference evidence="4" key="2">
    <citation type="submission" date="2016-04" db="UniProtKB">
        <authorList>
            <consortium name="WormBaseParasite"/>
        </authorList>
    </citation>
    <scope>IDENTIFICATION</scope>
</reference>
<dbReference type="InterPro" id="IPR032472">
    <property type="entry name" value="ArgoL2"/>
</dbReference>
<dbReference type="STRING" id="6313.A0A158P5T3"/>
<evidence type="ECO:0000313" key="4">
    <source>
        <dbReference type="WBParaSite" id="ACAC_0000014701-mRNA-1"/>
    </source>
</evidence>
<dbReference type="AlphaFoldDB" id="A0A158P5T3"/>
<dbReference type="WBParaSite" id="ACAC_0000014701-mRNA-1">
    <property type="protein sequence ID" value="ACAC_0000014701-mRNA-1"/>
    <property type="gene ID" value="ACAC_0000014701"/>
</dbReference>
<dbReference type="SUPFAM" id="SSF101690">
    <property type="entry name" value="PAZ domain"/>
    <property type="match status" value="1"/>
</dbReference>
<feature type="domain" description="Protein argonaute Mid" evidence="1">
    <location>
        <begin position="321"/>
        <end position="380"/>
    </location>
</feature>
<dbReference type="Proteomes" id="UP000035642">
    <property type="component" value="Unassembled WGS sequence"/>
</dbReference>